<dbReference type="RefSeq" id="XP_041216569.1">
    <property type="nucleotide sequence ID" value="XM_041368868.1"/>
</dbReference>
<proteinExistence type="predicted"/>
<dbReference type="GeneID" id="64663166"/>
<protein>
    <submittedName>
        <fullName evidence="1">Uncharacterized protein</fullName>
    </submittedName>
</protein>
<dbReference type="AlphaFoldDB" id="A0AAD4DNH4"/>
<organism evidence="1 2">
    <name type="scientific">Suillus fuscotomentosus</name>
    <dbReference type="NCBI Taxonomy" id="1912939"/>
    <lineage>
        <taxon>Eukaryota</taxon>
        <taxon>Fungi</taxon>
        <taxon>Dikarya</taxon>
        <taxon>Basidiomycota</taxon>
        <taxon>Agaricomycotina</taxon>
        <taxon>Agaricomycetes</taxon>
        <taxon>Agaricomycetidae</taxon>
        <taxon>Boletales</taxon>
        <taxon>Suillineae</taxon>
        <taxon>Suillaceae</taxon>
        <taxon>Suillus</taxon>
    </lineage>
</organism>
<sequence length="230" mass="27227">MDQRPSDGSQVNNRCSPTTHELVEAIKSLDNEKSLTNHEVCEELTRQHATWYISAKRVKMLRSEKNRRQEQLPCVAIKIGCEISLSYDVKEGLRSLLNHLNPVTQERPHSDIEALRRMERMLPAGQPTEPLILFPRHISITSWYYQIYHTMRIDDNRPYHPVMLEIFGRKNCPRGELLIVRNGEDFNPQSAEWDVDPEELGKTLWWYMKSRIDPMKEANERRLLRYMERL</sequence>
<comment type="caution">
    <text evidence="1">The sequence shown here is derived from an EMBL/GenBank/DDBJ whole genome shotgun (WGS) entry which is preliminary data.</text>
</comment>
<evidence type="ECO:0000313" key="2">
    <source>
        <dbReference type="Proteomes" id="UP001195769"/>
    </source>
</evidence>
<reference evidence="1" key="1">
    <citation type="journal article" date="2020" name="New Phytol.">
        <title>Comparative genomics reveals dynamic genome evolution in host specialist ectomycorrhizal fungi.</title>
        <authorList>
            <person name="Lofgren L.A."/>
            <person name="Nguyen N.H."/>
            <person name="Vilgalys R."/>
            <person name="Ruytinx J."/>
            <person name="Liao H.L."/>
            <person name="Branco S."/>
            <person name="Kuo A."/>
            <person name="LaButti K."/>
            <person name="Lipzen A."/>
            <person name="Andreopoulos W."/>
            <person name="Pangilinan J."/>
            <person name="Riley R."/>
            <person name="Hundley H."/>
            <person name="Na H."/>
            <person name="Barry K."/>
            <person name="Grigoriev I.V."/>
            <person name="Stajich J.E."/>
            <person name="Kennedy P.G."/>
        </authorList>
    </citation>
    <scope>NUCLEOTIDE SEQUENCE</scope>
    <source>
        <strain evidence="1">FC203</strain>
    </source>
</reference>
<accession>A0AAD4DNH4</accession>
<keyword evidence="2" id="KW-1185">Reference proteome</keyword>
<dbReference type="EMBL" id="JABBWK010000278">
    <property type="protein sequence ID" value="KAG1886357.1"/>
    <property type="molecule type" value="Genomic_DNA"/>
</dbReference>
<dbReference type="Proteomes" id="UP001195769">
    <property type="component" value="Unassembled WGS sequence"/>
</dbReference>
<name>A0AAD4DNH4_9AGAM</name>
<evidence type="ECO:0000313" key="1">
    <source>
        <dbReference type="EMBL" id="KAG1886357.1"/>
    </source>
</evidence>
<gene>
    <name evidence="1" type="ORF">F5891DRAFT_1201139</name>
</gene>